<sequence>MAQSAISQHIAALSGIPPQPTVAEQAPATVHPFPALKPGNRLVPALIGTRKSAHTAWIPCPTWCVERHHEQPTTLEDITHTSASEDVGISSFLKPDGSLLMYAMLQADPAASDPRLRKAHIGIEHEGMPDYLTPDMAEAFVRDLFAFGEAVLGLARAARLHNAATGDSDPDMDEALRRVRGGAA</sequence>
<keyword evidence="2" id="KW-1185">Reference proteome</keyword>
<dbReference type="RefSeq" id="WP_110627750.1">
    <property type="nucleotide sequence ID" value="NZ_CP029788.1"/>
</dbReference>
<gene>
    <name evidence="1" type="ORF">DMT42_11170</name>
</gene>
<dbReference type="AlphaFoldDB" id="A0A2U9NZQ0"/>
<dbReference type="EMBL" id="CP029788">
    <property type="protein sequence ID" value="AWT42829.1"/>
    <property type="molecule type" value="Genomic_DNA"/>
</dbReference>
<dbReference type="Pfam" id="PF21848">
    <property type="entry name" value="DUF6907"/>
    <property type="match status" value="1"/>
</dbReference>
<dbReference type="InterPro" id="IPR054202">
    <property type="entry name" value="DUF6907"/>
</dbReference>
<dbReference type="Proteomes" id="UP000247634">
    <property type="component" value="Chromosome"/>
</dbReference>
<proteinExistence type="predicted"/>
<organism evidence="1 2">
    <name type="scientific">Streptomyces actuosus</name>
    <dbReference type="NCBI Taxonomy" id="1885"/>
    <lineage>
        <taxon>Bacteria</taxon>
        <taxon>Bacillati</taxon>
        <taxon>Actinomycetota</taxon>
        <taxon>Actinomycetes</taxon>
        <taxon>Kitasatosporales</taxon>
        <taxon>Streptomycetaceae</taxon>
        <taxon>Streptomyces</taxon>
    </lineage>
</organism>
<accession>A0A2U9NZQ0</accession>
<evidence type="ECO:0000313" key="2">
    <source>
        <dbReference type="Proteomes" id="UP000247634"/>
    </source>
</evidence>
<protein>
    <submittedName>
        <fullName evidence="1">Uncharacterized protein</fullName>
    </submittedName>
</protein>
<reference evidence="1 2" key="1">
    <citation type="submission" date="2018-06" db="EMBL/GenBank/DDBJ databases">
        <title>The complete genome sequence of a nosiheptide producer Streptomyces actuosus ATCC 25421: deducing the ability of producing a new class III lantibiotics.</title>
        <authorList>
            <person name="Liu W."/>
            <person name="Sun F."/>
            <person name="Hu Y."/>
        </authorList>
    </citation>
    <scope>NUCLEOTIDE SEQUENCE [LARGE SCALE GENOMIC DNA]</scope>
    <source>
        <strain evidence="1 2">ATCC 25421</strain>
    </source>
</reference>
<evidence type="ECO:0000313" key="1">
    <source>
        <dbReference type="EMBL" id="AWT42829.1"/>
    </source>
</evidence>
<dbReference type="KEGG" id="sact:DMT42_11170"/>
<name>A0A2U9NZQ0_STRAS</name>
<dbReference type="OrthoDB" id="4332276at2"/>